<dbReference type="Proteomes" id="UP001595625">
    <property type="component" value="Unassembled WGS sequence"/>
</dbReference>
<dbReference type="Pfam" id="PF00285">
    <property type="entry name" value="Citrate_synt"/>
    <property type="match status" value="1"/>
</dbReference>
<comment type="pathway">
    <text evidence="1">Carbohydrate metabolism; tricarboxylic acid cycle.</text>
</comment>
<keyword evidence="8" id="KW-1185">Reference proteome</keyword>
<dbReference type="PANTHER" id="PTHR11739">
    <property type="entry name" value="CITRATE SYNTHASE"/>
    <property type="match status" value="1"/>
</dbReference>
<gene>
    <name evidence="7" type="ORF">ACFOEJ_02045</name>
</gene>
<keyword evidence="3 5" id="KW-0808">Transferase</keyword>
<dbReference type="InterPro" id="IPR002020">
    <property type="entry name" value="Citrate_synthase"/>
</dbReference>
<accession>A0ABV7KHN4</accession>
<organism evidence="7 8">
    <name type="scientific">Planomicrobium okeanokoites</name>
    <name type="common">Planococcus okeanokoites</name>
    <name type="synonym">Flavobacterium okeanokoites</name>
    <dbReference type="NCBI Taxonomy" id="244"/>
    <lineage>
        <taxon>Bacteria</taxon>
        <taxon>Bacillati</taxon>
        <taxon>Bacillota</taxon>
        <taxon>Bacilli</taxon>
        <taxon>Bacillales</taxon>
        <taxon>Caryophanaceae</taxon>
        <taxon>Planomicrobium</taxon>
    </lineage>
</organism>
<dbReference type="InterPro" id="IPR024176">
    <property type="entry name" value="Citrate_synthase_bac-typ"/>
</dbReference>
<dbReference type="PIRSF" id="PIRSF001369">
    <property type="entry name" value="Citrate_synth"/>
    <property type="match status" value="1"/>
</dbReference>
<dbReference type="CDD" id="cd06109">
    <property type="entry name" value="BsCS-I_like"/>
    <property type="match status" value="1"/>
</dbReference>
<dbReference type="Gene3D" id="1.10.580.10">
    <property type="entry name" value="Citrate Synthase, domain 1"/>
    <property type="match status" value="1"/>
</dbReference>
<sequence>MFQKGLKDVVAVQTKIASVDGEKGELRYRGSLVEEAVQDKSFEETAYFLWHGEFPTEEQAYELNRQFIKYRTLPEHIAKIAEELPVNVPLMDNMRTLMSAYYDDEYVTLAPSEQSIALTSALSVMTAMLYRLQNGLEPIHPNDGLGHVANYLWMLFGEEPAAAHIEALETYLKLTMEHGMNASTFAARVTVSTESDMVAAVTSALGTMKGPLHGGAPSGVITLLNEISTADDIDSVISSKLEAGEKIMGFGHRIYRTEDPRSILLRGKCLELQGSDPWLDLAVVAEKRIIQLLNERKPGRALYTNVEFYAAAIMRSIDMPPALFTPTFSIARIVGWTAHTIEQQQDNVIFRPQSIYVGN</sequence>
<dbReference type="PRINTS" id="PR00143">
    <property type="entry name" value="CITRTSNTHASE"/>
</dbReference>
<dbReference type="InterPro" id="IPR036969">
    <property type="entry name" value="Citrate_synthase_sf"/>
</dbReference>
<evidence type="ECO:0000313" key="7">
    <source>
        <dbReference type="EMBL" id="MFC3209859.1"/>
    </source>
</evidence>
<evidence type="ECO:0000256" key="5">
    <source>
        <dbReference type="PIRNR" id="PIRNR001369"/>
    </source>
</evidence>
<evidence type="ECO:0000313" key="8">
    <source>
        <dbReference type="Proteomes" id="UP001595625"/>
    </source>
</evidence>
<evidence type="ECO:0000256" key="1">
    <source>
        <dbReference type="ARBA" id="ARBA00005163"/>
    </source>
</evidence>
<comment type="caution">
    <text evidence="7">The sequence shown here is derived from an EMBL/GenBank/DDBJ whole genome shotgun (WGS) entry which is preliminary data.</text>
</comment>
<reference evidence="8" key="1">
    <citation type="journal article" date="2019" name="Int. J. Syst. Evol. Microbiol.">
        <title>The Global Catalogue of Microorganisms (GCM) 10K type strain sequencing project: providing services to taxonomists for standard genome sequencing and annotation.</title>
        <authorList>
            <consortium name="The Broad Institute Genomics Platform"/>
            <consortium name="The Broad Institute Genome Sequencing Center for Infectious Disease"/>
            <person name="Wu L."/>
            <person name="Ma J."/>
        </authorList>
    </citation>
    <scope>NUCLEOTIDE SEQUENCE [LARGE SCALE GENOMIC DNA]</scope>
    <source>
        <strain evidence="8">CCM 320</strain>
    </source>
</reference>
<dbReference type="RefSeq" id="WP_117313632.1">
    <property type="nucleotide sequence ID" value="NZ_JBHRUJ010000001.1"/>
</dbReference>
<dbReference type="PROSITE" id="PS00480">
    <property type="entry name" value="CITRATE_SYNTHASE"/>
    <property type="match status" value="1"/>
</dbReference>
<dbReference type="Gene3D" id="1.10.230.10">
    <property type="entry name" value="Cytochrome P450-Terp, domain 2"/>
    <property type="match status" value="1"/>
</dbReference>
<protein>
    <recommendedName>
        <fullName evidence="5">Citrate synthase</fullName>
    </recommendedName>
</protein>
<dbReference type="InterPro" id="IPR016143">
    <property type="entry name" value="Citrate_synth-like_sm_a-sub"/>
</dbReference>
<proteinExistence type="inferred from homology"/>
<evidence type="ECO:0000256" key="2">
    <source>
        <dbReference type="ARBA" id="ARBA00010566"/>
    </source>
</evidence>
<evidence type="ECO:0000256" key="3">
    <source>
        <dbReference type="ARBA" id="ARBA00022679"/>
    </source>
</evidence>
<dbReference type="PANTHER" id="PTHR11739:SF4">
    <property type="entry name" value="CITRATE SYNTHASE, PEROXISOMAL"/>
    <property type="match status" value="1"/>
</dbReference>
<evidence type="ECO:0000256" key="4">
    <source>
        <dbReference type="ARBA" id="ARBA00049288"/>
    </source>
</evidence>
<dbReference type="InterPro" id="IPR019810">
    <property type="entry name" value="Citrate_synthase_AS"/>
</dbReference>
<dbReference type="EMBL" id="JBHRUJ010000001">
    <property type="protein sequence ID" value="MFC3209859.1"/>
    <property type="molecule type" value="Genomic_DNA"/>
</dbReference>
<evidence type="ECO:0000256" key="6">
    <source>
        <dbReference type="RuleBase" id="RU003406"/>
    </source>
</evidence>
<comment type="catalytic activity">
    <reaction evidence="4">
        <text>oxaloacetate + acetyl-CoA + H2O = citrate + CoA + H(+)</text>
        <dbReference type="Rhea" id="RHEA:16845"/>
        <dbReference type="ChEBI" id="CHEBI:15377"/>
        <dbReference type="ChEBI" id="CHEBI:15378"/>
        <dbReference type="ChEBI" id="CHEBI:16452"/>
        <dbReference type="ChEBI" id="CHEBI:16947"/>
        <dbReference type="ChEBI" id="CHEBI:57287"/>
        <dbReference type="ChEBI" id="CHEBI:57288"/>
        <dbReference type="EC" id="2.3.3.16"/>
    </reaction>
</comment>
<name>A0ABV7KHN4_PLAOK</name>
<comment type="similarity">
    <text evidence="2 5 6">Belongs to the citrate synthase family.</text>
</comment>
<dbReference type="InterPro" id="IPR016142">
    <property type="entry name" value="Citrate_synth-like_lrg_a-sub"/>
</dbReference>
<dbReference type="SUPFAM" id="SSF48256">
    <property type="entry name" value="Citrate synthase"/>
    <property type="match status" value="1"/>
</dbReference>